<comment type="caution">
    <text evidence="1">The sequence shown here is derived from an EMBL/GenBank/DDBJ whole genome shotgun (WGS) entry which is preliminary data.</text>
</comment>
<proteinExistence type="predicted"/>
<name>A0AA41S529_PAPNU</name>
<dbReference type="AlphaFoldDB" id="A0AA41S529"/>
<accession>A0AA41S529</accession>
<organism evidence="1 2">
    <name type="scientific">Papaver nudicaule</name>
    <name type="common">Iceland poppy</name>
    <dbReference type="NCBI Taxonomy" id="74823"/>
    <lineage>
        <taxon>Eukaryota</taxon>
        <taxon>Viridiplantae</taxon>
        <taxon>Streptophyta</taxon>
        <taxon>Embryophyta</taxon>
        <taxon>Tracheophyta</taxon>
        <taxon>Spermatophyta</taxon>
        <taxon>Magnoliopsida</taxon>
        <taxon>Ranunculales</taxon>
        <taxon>Papaveraceae</taxon>
        <taxon>Papaveroideae</taxon>
        <taxon>Papaver</taxon>
    </lineage>
</organism>
<evidence type="ECO:0000313" key="1">
    <source>
        <dbReference type="EMBL" id="MCL7029080.1"/>
    </source>
</evidence>
<dbReference type="EMBL" id="JAJJMA010086555">
    <property type="protein sequence ID" value="MCL7029080.1"/>
    <property type="molecule type" value="Genomic_DNA"/>
</dbReference>
<gene>
    <name evidence="1" type="ORF">MKW94_008116</name>
</gene>
<evidence type="ECO:0000313" key="2">
    <source>
        <dbReference type="Proteomes" id="UP001177140"/>
    </source>
</evidence>
<protein>
    <submittedName>
        <fullName evidence="1">Uncharacterized protein</fullName>
    </submittedName>
</protein>
<keyword evidence="2" id="KW-1185">Reference proteome</keyword>
<dbReference type="Proteomes" id="UP001177140">
    <property type="component" value="Unassembled WGS sequence"/>
</dbReference>
<feature type="non-terminal residue" evidence="1">
    <location>
        <position position="94"/>
    </location>
</feature>
<reference evidence="1" key="1">
    <citation type="submission" date="2022-03" db="EMBL/GenBank/DDBJ databases">
        <title>A functionally conserved STORR gene fusion in Papaver species that diverged 16.8 million years ago.</title>
        <authorList>
            <person name="Catania T."/>
        </authorList>
    </citation>
    <scope>NUCLEOTIDE SEQUENCE</scope>
    <source>
        <strain evidence="1">S-191538</strain>
    </source>
</reference>
<sequence>MQQLRSVPKASHLSTATLSEEELLDTMLLLYNLGLAPNFKQASYYTSHQSQSISLLEETDKQIRERSCGEQLKRLKEARNVYREELIDCVRHCA</sequence>